<dbReference type="InterPro" id="IPR011658">
    <property type="entry name" value="PA14_dom"/>
</dbReference>
<feature type="signal peptide" evidence="4">
    <location>
        <begin position="1"/>
        <end position="18"/>
    </location>
</feature>
<evidence type="ECO:0000313" key="7">
    <source>
        <dbReference type="Proteomes" id="UP000239735"/>
    </source>
</evidence>
<keyword evidence="2 4" id="KW-0732">Signal</keyword>
<feature type="chain" id="PRO_5014964618" evidence="4">
    <location>
        <begin position="19"/>
        <end position="896"/>
    </location>
</feature>
<evidence type="ECO:0000256" key="3">
    <source>
        <dbReference type="ARBA" id="ARBA00022801"/>
    </source>
</evidence>
<proteinExistence type="inferred from homology"/>
<name>A0A2N9MAD9_9BACT</name>
<dbReference type="PANTHER" id="PTHR42721:SF3">
    <property type="entry name" value="BETA-D-XYLOSIDASE 5-RELATED"/>
    <property type="match status" value="1"/>
</dbReference>
<dbReference type="Pfam" id="PF00933">
    <property type="entry name" value="Glyco_hydro_3"/>
    <property type="match status" value="1"/>
</dbReference>
<dbReference type="Gene3D" id="3.20.20.300">
    <property type="entry name" value="Glycoside hydrolase, family 3, N-terminal domain"/>
    <property type="match status" value="1"/>
</dbReference>
<dbReference type="InterPro" id="IPR036881">
    <property type="entry name" value="Glyco_hydro_3_C_sf"/>
</dbReference>
<dbReference type="SUPFAM" id="SSF51445">
    <property type="entry name" value="(Trans)glycosidases"/>
    <property type="match status" value="1"/>
</dbReference>
<dbReference type="InterPro" id="IPR017853">
    <property type="entry name" value="GH"/>
</dbReference>
<dbReference type="InterPro" id="IPR037524">
    <property type="entry name" value="PA14/GLEYA"/>
</dbReference>
<dbReference type="InterPro" id="IPR013783">
    <property type="entry name" value="Ig-like_fold"/>
</dbReference>
<dbReference type="Pfam" id="PF14310">
    <property type="entry name" value="Fn3-like"/>
    <property type="match status" value="1"/>
</dbReference>
<evidence type="ECO:0000256" key="1">
    <source>
        <dbReference type="ARBA" id="ARBA00005336"/>
    </source>
</evidence>
<evidence type="ECO:0000259" key="5">
    <source>
        <dbReference type="PROSITE" id="PS51820"/>
    </source>
</evidence>
<dbReference type="PROSITE" id="PS51820">
    <property type="entry name" value="PA14"/>
    <property type="match status" value="1"/>
</dbReference>
<evidence type="ECO:0000256" key="2">
    <source>
        <dbReference type="ARBA" id="ARBA00022729"/>
    </source>
</evidence>
<dbReference type="InterPro" id="IPR002772">
    <property type="entry name" value="Glyco_hydro_3_C"/>
</dbReference>
<dbReference type="AlphaFoldDB" id="A0A2N9MAD9"/>
<dbReference type="InterPro" id="IPR026891">
    <property type="entry name" value="Fn3-like"/>
</dbReference>
<accession>A0A2N9MAD9</accession>
<dbReference type="GO" id="GO:0045493">
    <property type="term" value="P:xylan catabolic process"/>
    <property type="evidence" value="ECO:0007669"/>
    <property type="project" value="InterPro"/>
</dbReference>
<dbReference type="InterPro" id="IPR001764">
    <property type="entry name" value="Glyco_hydro_3_N"/>
</dbReference>
<dbReference type="SMART" id="SM00758">
    <property type="entry name" value="PA14"/>
    <property type="match status" value="1"/>
</dbReference>
<dbReference type="InterPro" id="IPR036962">
    <property type="entry name" value="Glyco_hydro_3_N_sf"/>
</dbReference>
<sequence length="896" mass="97391">MKTAIVVGLLSAFGFVCAARPAQREASDQNTCTTTTCAYLNPALSPEARAQDLVRRMTLEEKVSQMQDVATPIPRLGVPAYNWWNEGLHGVARNGVATVFPESIGLAATGDTPLMHQIARVIAIEGRAKYNEAIRNGDRSRFAGLTFWSPNINIFRDPRWGRGMETFGEDPFLTASMGVQFVKGLQGDNPKYLELVSTPKHYAVHSGPESLRHGFNVEVPEHDLEDTYLPAFRATIMDGHADSIMCAYNAIDGAPACANSMLMQQHLRDDWKFDGFSVSDCDAVGDISRGHHFAANTEQAAADAVKGGTDLDCGRTYGDLVQAVHDHLLSEADIDASVVRLFTARMRLGMFDPATDVPSNTIPYSEVNAPAHREMALQAARETIVLLKNRYQTLPLQSSIRKIAVVGPDADLLASIEGNYNGVASDPVSPLQGLRKQFGSANVIYAPGSILADGTPDPVPSAYLRTDASLKSAGLKGEYFDNTEFEGAPKLVRMDAKIDFDWNRVVPAADFLTQTFAVRWSGEFLPPAPGKYVLSLRGPRAAMPAGAVGRMQEAGKLTERVRLFIDDKLVMDSQSNPAVARLNFADTQPHSIRLEYVHQPNDRNVSLEWEPPSGSMLAPAIQAAKEADAVVAFVGLSPTLEGEEMNVHAEGFDGGDRTRIELPNVQEHLLEALGATGKPLIVVLTSGGALAVPWAKEHADALLEDWYPGEEGGNAIAETLAGKNNPAGRLPVTFYRSTSDLPAFTDYSMNDRTYRYYKGEVLYPFGYGLSYSTFSYRAPDMSSKEIHAGASVTVATEVRNTSKRDGDEVVELYIVPPQTAVSPHVELEGFARVHLRAGEARRVAFTLTPRELSEVDEKGNRMVVSGDYKIYVSGGQPEADTPAATLHISGSMTLPK</sequence>
<dbReference type="Gene3D" id="3.40.50.1700">
    <property type="entry name" value="Glycoside hydrolase family 3 C-terminal domain"/>
    <property type="match status" value="2"/>
</dbReference>
<dbReference type="GO" id="GO:0046556">
    <property type="term" value="F:alpha-L-arabinofuranosidase activity"/>
    <property type="evidence" value="ECO:0007669"/>
    <property type="project" value="TreeGrafter"/>
</dbReference>
<dbReference type="Gene3D" id="2.60.40.10">
    <property type="entry name" value="Immunoglobulins"/>
    <property type="match status" value="1"/>
</dbReference>
<dbReference type="SUPFAM" id="SSF52279">
    <property type="entry name" value="Beta-D-glucan exohydrolase, C-terminal domain"/>
    <property type="match status" value="1"/>
</dbReference>
<dbReference type="PRINTS" id="PR00133">
    <property type="entry name" value="GLHYDRLASE3"/>
</dbReference>
<dbReference type="InterPro" id="IPR044993">
    <property type="entry name" value="BXL"/>
</dbReference>
<dbReference type="EMBL" id="OKRB01000161">
    <property type="protein sequence ID" value="SPE32444.1"/>
    <property type="molecule type" value="Genomic_DNA"/>
</dbReference>
<gene>
    <name evidence="6" type="ORF">SBA5_980014</name>
</gene>
<dbReference type="PANTHER" id="PTHR42721">
    <property type="entry name" value="SUGAR HYDROLASE-RELATED"/>
    <property type="match status" value="1"/>
</dbReference>
<keyword evidence="3 6" id="KW-0378">Hydrolase</keyword>
<dbReference type="GO" id="GO:0009044">
    <property type="term" value="F:xylan 1,4-beta-xylosidase activity"/>
    <property type="evidence" value="ECO:0007669"/>
    <property type="project" value="InterPro"/>
</dbReference>
<dbReference type="Pfam" id="PF01915">
    <property type="entry name" value="Glyco_hydro_3_C"/>
    <property type="match status" value="1"/>
</dbReference>
<dbReference type="Proteomes" id="UP000239735">
    <property type="component" value="Unassembled WGS sequence"/>
</dbReference>
<dbReference type="GO" id="GO:0031222">
    <property type="term" value="P:arabinan catabolic process"/>
    <property type="evidence" value="ECO:0007669"/>
    <property type="project" value="TreeGrafter"/>
</dbReference>
<reference evidence="7" key="1">
    <citation type="submission" date="2018-02" db="EMBL/GenBank/DDBJ databases">
        <authorList>
            <person name="Hausmann B."/>
        </authorList>
    </citation>
    <scope>NUCLEOTIDE SEQUENCE [LARGE SCALE GENOMIC DNA]</scope>
    <source>
        <strain evidence="7">Peat soil MAG SbA5</strain>
    </source>
</reference>
<dbReference type="Pfam" id="PF07691">
    <property type="entry name" value="PA14"/>
    <property type="match status" value="1"/>
</dbReference>
<comment type="similarity">
    <text evidence="1">Belongs to the glycosyl hydrolase 3 family.</text>
</comment>
<protein>
    <submittedName>
        <fullName evidence="6">Glycoside hydrolase family 3 domain protein</fullName>
    </submittedName>
</protein>
<dbReference type="OrthoDB" id="9805821at2"/>
<dbReference type="Gene3D" id="3.90.182.10">
    <property type="entry name" value="Toxin - Anthrax Protective Antigen,domain 1"/>
    <property type="match status" value="1"/>
</dbReference>
<evidence type="ECO:0000256" key="4">
    <source>
        <dbReference type="SAM" id="SignalP"/>
    </source>
</evidence>
<organism evidence="6 7">
    <name type="scientific">Candidatus Sulfuritelmatomonas gaucii</name>
    <dbReference type="NCBI Taxonomy" id="2043161"/>
    <lineage>
        <taxon>Bacteria</taxon>
        <taxon>Pseudomonadati</taxon>
        <taxon>Acidobacteriota</taxon>
        <taxon>Terriglobia</taxon>
        <taxon>Terriglobales</taxon>
        <taxon>Acidobacteriaceae</taxon>
        <taxon>Candidatus Sulfuritelmatomonas</taxon>
    </lineage>
</organism>
<evidence type="ECO:0000313" key="6">
    <source>
        <dbReference type="EMBL" id="SPE32444.1"/>
    </source>
</evidence>
<dbReference type="SMART" id="SM01217">
    <property type="entry name" value="Fn3_like"/>
    <property type="match status" value="1"/>
</dbReference>
<feature type="domain" description="PA14" evidence="5">
    <location>
        <begin position="470"/>
        <end position="624"/>
    </location>
</feature>
<dbReference type="SUPFAM" id="SSF56988">
    <property type="entry name" value="Anthrax protective antigen"/>
    <property type="match status" value="1"/>
</dbReference>